<feature type="compositionally biased region" description="Basic residues" evidence="1">
    <location>
        <begin position="79"/>
        <end position="103"/>
    </location>
</feature>
<proteinExistence type="predicted"/>
<dbReference type="EMBL" id="AMZH03010078">
    <property type="protein sequence ID" value="RRT55464.1"/>
    <property type="molecule type" value="Genomic_DNA"/>
</dbReference>
<gene>
    <name evidence="2" type="ORF">B296_00004480</name>
</gene>
<feature type="region of interest" description="Disordered" evidence="1">
    <location>
        <begin position="64"/>
        <end position="112"/>
    </location>
</feature>
<dbReference type="Proteomes" id="UP000287651">
    <property type="component" value="Unassembled WGS sequence"/>
</dbReference>
<evidence type="ECO:0000256" key="1">
    <source>
        <dbReference type="SAM" id="MobiDB-lite"/>
    </source>
</evidence>
<accession>A0A426YUS8</accession>
<name>A0A426YUS8_ENSVE</name>
<comment type="caution">
    <text evidence="2">The sequence shown here is derived from an EMBL/GenBank/DDBJ whole genome shotgun (WGS) entry which is preliminary data.</text>
</comment>
<organism evidence="2 3">
    <name type="scientific">Ensete ventricosum</name>
    <name type="common">Abyssinian banana</name>
    <name type="synonym">Musa ensete</name>
    <dbReference type="NCBI Taxonomy" id="4639"/>
    <lineage>
        <taxon>Eukaryota</taxon>
        <taxon>Viridiplantae</taxon>
        <taxon>Streptophyta</taxon>
        <taxon>Embryophyta</taxon>
        <taxon>Tracheophyta</taxon>
        <taxon>Spermatophyta</taxon>
        <taxon>Magnoliopsida</taxon>
        <taxon>Liliopsida</taxon>
        <taxon>Zingiberales</taxon>
        <taxon>Musaceae</taxon>
        <taxon>Ensete</taxon>
    </lineage>
</organism>
<evidence type="ECO:0000313" key="3">
    <source>
        <dbReference type="Proteomes" id="UP000287651"/>
    </source>
</evidence>
<evidence type="ECO:0000313" key="2">
    <source>
        <dbReference type="EMBL" id="RRT55464.1"/>
    </source>
</evidence>
<reference evidence="2 3" key="1">
    <citation type="journal article" date="2014" name="Agronomy (Basel)">
        <title>A Draft Genome Sequence for Ensete ventricosum, the Drought-Tolerant Tree Against Hunger.</title>
        <authorList>
            <person name="Harrison J."/>
            <person name="Moore K.A."/>
            <person name="Paszkiewicz K."/>
            <person name="Jones T."/>
            <person name="Grant M."/>
            <person name="Ambacheew D."/>
            <person name="Muzemil S."/>
            <person name="Studholme D.J."/>
        </authorList>
    </citation>
    <scope>NUCLEOTIDE SEQUENCE [LARGE SCALE GENOMIC DNA]</scope>
</reference>
<dbReference type="AlphaFoldDB" id="A0A426YUS8"/>
<protein>
    <submittedName>
        <fullName evidence="2">Uncharacterized protein</fullName>
    </submittedName>
</protein>
<sequence>MHLLYCDSSPIQSPLHPLSLTKKGFVTTESSSWSRNMASKASVAFATMGNAPLKGKNACSTLKTLKNEATSSNPTRLDSKKKKKKKKKKKRKKTFRHSVRQPRHKSEEQNEE</sequence>
<feature type="compositionally biased region" description="Polar residues" evidence="1">
    <location>
        <begin position="64"/>
        <end position="76"/>
    </location>
</feature>